<dbReference type="STRING" id="320497.A0U93_15045"/>
<evidence type="ECO:0000256" key="3">
    <source>
        <dbReference type="ARBA" id="ARBA00022750"/>
    </source>
</evidence>
<evidence type="ECO:0000313" key="6">
    <source>
        <dbReference type="Proteomes" id="UP000188604"/>
    </source>
</evidence>
<organism evidence="5 6">
    <name type="scientific">Neoasaia chiangmaiensis</name>
    <dbReference type="NCBI Taxonomy" id="320497"/>
    <lineage>
        <taxon>Bacteria</taxon>
        <taxon>Pseudomonadati</taxon>
        <taxon>Pseudomonadota</taxon>
        <taxon>Alphaproteobacteria</taxon>
        <taxon>Acetobacterales</taxon>
        <taxon>Acetobacteraceae</taxon>
        <taxon>Neoasaia</taxon>
    </lineage>
</organism>
<dbReference type="CDD" id="cd05483">
    <property type="entry name" value="retropepsin_like_bacteria"/>
    <property type="match status" value="2"/>
</dbReference>
<evidence type="ECO:0000256" key="4">
    <source>
        <dbReference type="ARBA" id="ARBA00022801"/>
    </source>
</evidence>
<accession>A0A1U9KT35</accession>
<evidence type="ECO:0000313" key="5">
    <source>
        <dbReference type="EMBL" id="AQS89014.1"/>
    </source>
</evidence>
<dbReference type="RefSeq" id="WP_077808071.1">
    <property type="nucleotide sequence ID" value="NZ_BJXS01000001.1"/>
</dbReference>
<dbReference type="PROSITE" id="PS51257">
    <property type="entry name" value="PROKAR_LIPOPROTEIN"/>
    <property type="match status" value="1"/>
</dbReference>
<proteinExistence type="inferred from homology"/>
<dbReference type="Pfam" id="PF13650">
    <property type="entry name" value="Asp_protease_2"/>
    <property type="match status" value="1"/>
</dbReference>
<dbReference type="InterPro" id="IPR021109">
    <property type="entry name" value="Peptidase_aspartic_dom_sf"/>
</dbReference>
<evidence type="ECO:0000256" key="2">
    <source>
        <dbReference type="ARBA" id="ARBA00022670"/>
    </source>
</evidence>
<reference evidence="5 6" key="1">
    <citation type="submission" date="2016-03" db="EMBL/GenBank/DDBJ databases">
        <title>Acetic acid bacteria sequencing.</title>
        <authorList>
            <person name="Brandt J."/>
            <person name="Jakob F."/>
            <person name="Vogel R.F."/>
        </authorList>
    </citation>
    <scope>NUCLEOTIDE SEQUENCE [LARGE SCALE GENOMIC DNA]</scope>
    <source>
        <strain evidence="5 6">NBRC 101099</strain>
    </source>
</reference>
<keyword evidence="4" id="KW-0378">Hydrolase</keyword>
<evidence type="ECO:0000256" key="1">
    <source>
        <dbReference type="ARBA" id="ARBA00009136"/>
    </source>
</evidence>
<keyword evidence="3" id="KW-0064">Aspartyl protease</keyword>
<keyword evidence="2" id="KW-0645">Protease</keyword>
<name>A0A1U9KT35_9PROT</name>
<dbReference type="Gene3D" id="2.40.70.10">
    <property type="entry name" value="Acid Proteases"/>
    <property type="match status" value="2"/>
</dbReference>
<dbReference type="InterPro" id="IPR034122">
    <property type="entry name" value="Retropepsin-like_bacterial"/>
</dbReference>
<dbReference type="PANTHER" id="PTHR12917">
    <property type="entry name" value="ASPARTYL PROTEASE DDI-RELATED"/>
    <property type="match status" value="1"/>
</dbReference>
<dbReference type="EMBL" id="CP014691">
    <property type="protein sequence ID" value="AQS89014.1"/>
    <property type="molecule type" value="Genomic_DNA"/>
</dbReference>
<sequence length="315" mass="34129">MRRWAGSFGLLLLIGMSACQTPPSNTCKIATIGNLPILNSHGSPIVRATVNDHPVAFTVDTGAFNSTIDEYYADRLGVTYMPGWLTVSGFGGDTFANGGRVDKLGLGSATAYDLTFLLAGHSRRTIDGLPVIGWFGSEFLTASDVVVDMPDHVMQMLDMRQCGFPTPTWSGKTYRVSIRHDDPSSTKVGVTFSVNGKSVDGFVDTGASSTMISLAEARRAGVTMDMLQRDPQRRGFGIANRPFTIYRHRFDQLAVGDLVVSHPVLSVLDEDGQDLTVLGADFLIGHRIWITRGSAMYIQRAADIPADDPARSGRH</sequence>
<dbReference type="OrthoDB" id="7281214at2"/>
<dbReference type="SUPFAM" id="SSF50630">
    <property type="entry name" value="Acid proteases"/>
    <property type="match status" value="2"/>
</dbReference>
<dbReference type="GO" id="GO:0004190">
    <property type="term" value="F:aspartic-type endopeptidase activity"/>
    <property type="evidence" value="ECO:0007669"/>
    <property type="project" value="UniProtKB-KW"/>
</dbReference>
<dbReference type="AlphaFoldDB" id="A0A1U9KT35"/>
<dbReference type="KEGG" id="nch:A0U93_15045"/>
<gene>
    <name evidence="5" type="ORF">A0U93_15045</name>
</gene>
<protein>
    <submittedName>
        <fullName evidence="5">Uncharacterized protein</fullName>
    </submittedName>
</protein>
<comment type="similarity">
    <text evidence="1">Belongs to the DDI1 family.</text>
</comment>
<dbReference type="Pfam" id="PF13975">
    <property type="entry name" value="gag-asp_proteas"/>
    <property type="match status" value="1"/>
</dbReference>
<keyword evidence="6" id="KW-1185">Reference proteome</keyword>
<dbReference type="Proteomes" id="UP000188604">
    <property type="component" value="Chromosome"/>
</dbReference>
<dbReference type="PANTHER" id="PTHR12917:SF1">
    <property type="entry name" value="AT13091P"/>
    <property type="match status" value="1"/>
</dbReference>
<dbReference type="GO" id="GO:0006508">
    <property type="term" value="P:proteolysis"/>
    <property type="evidence" value="ECO:0007669"/>
    <property type="project" value="UniProtKB-KW"/>
</dbReference>